<name>A0A9D2SIA1_9FIRM</name>
<sequence>MNRRKNCGGFTLIELVCVIAILGILIAVAVPSYQSIQDQSARQVALSNARTNYSMGKAQQEMVDAGVMDEDETEDYGYDPDTDSAVWTGTINGREYEAVYPGDSGKGEILSGN</sequence>
<dbReference type="AlphaFoldDB" id="A0A9D2SIA1"/>
<proteinExistence type="predicted"/>
<organism evidence="2 3">
    <name type="scientific">Candidatus Enterocloster excrementipullorum</name>
    <dbReference type="NCBI Taxonomy" id="2838559"/>
    <lineage>
        <taxon>Bacteria</taxon>
        <taxon>Bacillati</taxon>
        <taxon>Bacillota</taxon>
        <taxon>Clostridia</taxon>
        <taxon>Lachnospirales</taxon>
        <taxon>Lachnospiraceae</taxon>
        <taxon>Enterocloster</taxon>
    </lineage>
</organism>
<feature type="transmembrane region" description="Helical" evidence="1">
    <location>
        <begin position="12"/>
        <end position="33"/>
    </location>
</feature>
<keyword evidence="1" id="KW-1133">Transmembrane helix</keyword>
<dbReference type="Gene3D" id="3.30.700.10">
    <property type="entry name" value="Glycoprotein, Type 4 Pilin"/>
    <property type="match status" value="1"/>
</dbReference>
<dbReference type="Pfam" id="PF07963">
    <property type="entry name" value="N_methyl"/>
    <property type="match status" value="1"/>
</dbReference>
<keyword evidence="1" id="KW-0812">Transmembrane</keyword>
<accession>A0A9D2SIA1</accession>
<keyword evidence="1" id="KW-0472">Membrane</keyword>
<reference evidence="2" key="2">
    <citation type="submission" date="2021-04" db="EMBL/GenBank/DDBJ databases">
        <authorList>
            <person name="Gilroy R."/>
        </authorList>
    </citation>
    <scope>NUCLEOTIDE SEQUENCE</scope>
    <source>
        <strain evidence="2">CHK180-15479</strain>
    </source>
</reference>
<evidence type="ECO:0000256" key="1">
    <source>
        <dbReference type="SAM" id="Phobius"/>
    </source>
</evidence>
<evidence type="ECO:0000313" key="3">
    <source>
        <dbReference type="Proteomes" id="UP000823910"/>
    </source>
</evidence>
<dbReference type="NCBIfam" id="TIGR02532">
    <property type="entry name" value="IV_pilin_GFxxxE"/>
    <property type="match status" value="1"/>
</dbReference>
<dbReference type="EMBL" id="DWWT01000034">
    <property type="protein sequence ID" value="HJC06083.1"/>
    <property type="molecule type" value="Genomic_DNA"/>
</dbReference>
<dbReference type="SUPFAM" id="SSF54523">
    <property type="entry name" value="Pili subunits"/>
    <property type="match status" value="1"/>
</dbReference>
<evidence type="ECO:0000313" key="2">
    <source>
        <dbReference type="EMBL" id="HJC06083.1"/>
    </source>
</evidence>
<dbReference type="InterPro" id="IPR012902">
    <property type="entry name" value="N_methyl_site"/>
</dbReference>
<gene>
    <name evidence="2" type="ORF">H9704_08000</name>
</gene>
<reference evidence="2" key="1">
    <citation type="journal article" date="2021" name="PeerJ">
        <title>Extensive microbial diversity within the chicken gut microbiome revealed by metagenomics and culture.</title>
        <authorList>
            <person name="Gilroy R."/>
            <person name="Ravi A."/>
            <person name="Getino M."/>
            <person name="Pursley I."/>
            <person name="Horton D.L."/>
            <person name="Alikhan N.F."/>
            <person name="Baker D."/>
            <person name="Gharbi K."/>
            <person name="Hall N."/>
            <person name="Watson M."/>
            <person name="Adriaenssens E.M."/>
            <person name="Foster-Nyarko E."/>
            <person name="Jarju S."/>
            <person name="Secka A."/>
            <person name="Antonio M."/>
            <person name="Oren A."/>
            <person name="Chaudhuri R.R."/>
            <person name="La Ragione R."/>
            <person name="Hildebrand F."/>
            <person name="Pallen M.J."/>
        </authorList>
    </citation>
    <scope>NUCLEOTIDE SEQUENCE</scope>
    <source>
        <strain evidence="2">CHK180-15479</strain>
    </source>
</reference>
<dbReference type="InterPro" id="IPR045584">
    <property type="entry name" value="Pilin-like"/>
</dbReference>
<comment type="caution">
    <text evidence="2">The sequence shown here is derived from an EMBL/GenBank/DDBJ whole genome shotgun (WGS) entry which is preliminary data.</text>
</comment>
<protein>
    <submittedName>
        <fullName evidence="2">Type II secretion system GspH family protein</fullName>
    </submittedName>
</protein>
<dbReference type="Proteomes" id="UP000823910">
    <property type="component" value="Unassembled WGS sequence"/>
</dbReference>